<dbReference type="AlphaFoldDB" id="A0A6J6UIM4"/>
<dbReference type="InterPro" id="IPR036412">
    <property type="entry name" value="HAD-like_sf"/>
</dbReference>
<evidence type="ECO:0000313" key="1">
    <source>
        <dbReference type="EMBL" id="CAB4759642.1"/>
    </source>
</evidence>
<dbReference type="Gene3D" id="1.10.150.240">
    <property type="entry name" value="Putative phosphatase, domain 2"/>
    <property type="match status" value="1"/>
</dbReference>
<reference evidence="1" key="1">
    <citation type="submission" date="2020-05" db="EMBL/GenBank/DDBJ databases">
        <authorList>
            <person name="Chiriac C."/>
            <person name="Salcher M."/>
            <person name="Ghai R."/>
            <person name="Kavagutti S V."/>
        </authorList>
    </citation>
    <scope>NUCLEOTIDE SEQUENCE</scope>
</reference>
<dbReference type="Gene3D" id="3.40.50.1000">
    <property type="entry name" value="HAD superfamily/HAD-like"/>
    <property type="match status" value="1"/>
</dbReference>
<dbReference type="Pfam" id="PF00702">
    <property type="entry name" value="Hydrolase"/>
    <property type="match status" value="1"/>
</dbReference>
<proteinExistence type="predicted"/>
<dbReference type="InterPro" id="IPR023198">
    <property type="entry name" value="PGP-like_dom2"/>
</dbReference>
<dbReference type="InterPro" id="IPR006439">
    <property type="entry name" value="HAD-SF_hydro_IA"/>
</dbReference>
<dbReference type="EMBL" id="CAEZZA010000228">
    <property type="protein sequence ID" value="CAB4759642.1"/>
    <property type="molecule type" value="Genomic_DNA"/>
</dbReference>
<organism evidence="1">
    <name type="scientific">freshwater metagenome</name>
    <dbReference type="NCBI Taxonomy" id="449393"/>
    <lineage>
        <taxon>unclassified sequences</taxon>
        <taxon>metagenomes</taxon>
        <taxon>ecological metagenomes</taxon>
    </lineage>
</organism>
<dbReference type="SFLD" id="SFLDG01129">
    <property type="entry name" value="C1.5:_HAD__Beta-PGM__Phosphata"/>
    <property type="match status" value="1"/>
</dbReference>
<protein>
    <submittedName>
        <fullName evidence="1">Unannotated protein</fullName>
    </submittedName>
</protein>
<dbReference type="InterPro" id="IPR023214">
    <property type="entry name" value="HAD_sf"/>
</dbReference>
<gene>
    <name evidence="1" type="ORF">UFOPK2809_01352</name>
</gene>
<dbReference type="NCBIfam" id="TIGR01509">
    <property type="entry name" value="HAD-SF-IA-v3"/>
    <property type="match status" value="1"/>
</dbReference>
<accession>A0A6J6UIM4</accession>
<dbReference type="PANTHER" id="PTHR47829">
    <property type="entry name" value="HYDROLASE, PUTATIVE (AFU_ORTHOLOGUE AFUA_1G12880)-RELATED"/>
    <property type="match status" value="1"/>
</dbReference>
<dbReference type="SFLD" id="SFLDS00003">
    <property type="entry name" value="Haloacid_Dehalogenase"/>
    <property type="match status" value="1"/>
</dbReference>
<dbReference type="InterPro" id="IPR052898">
    <property type="entry name" value="ACAD10-like"/>
</dbReference>
<dbReference type="CDD" id="cd02603">
    <property type="entry name" value="HAD_sEH-N_like"/>
    <property type="match status" value="1"/>
</dbReference>
<dbReference type="SUPFAM" id="SSF56784">
    <property type="entry name" value="HAD-like"/>
    <property type="match status" value="1"/>
</dbReference>
<name>A0A6J6UIM4_9ZZZZ</name>
<dbReference type="PANTHER" id="PTHR47829:SF1">
    <property type="entry name" value="HAD FAMILY PHOSPHATASE"/>
    <property type="match status" value="1"/>
</dbReference>
<sequence length="216" mass="23727">MTPEKQLHRPTTPVLVLDWGGVLSTPIQDSFDSWMLAAEIDPESFMRVMRELHNTADSPLHRRERGEISVSQLEEALAPGLVTLAGQPVSADGLLVKMFEHLKPNYAMVQVVELARANGWKTAVLSNVWDGDHYDPDLMKQFDAVVLSDLEGVRKPDLNAYEAIINALGVEAGDCIFVDDMRRNVLAAEMAGMQAIQYQPGVEVLLSELITSGAAS</sequence>